<protein>
    <submittedName>
        <fullName evidence="1">Uncharacterized protein</fullName>
    </submittedName>
</protein>
<dbReference type="STRING" id="46835.A0A504Y7A8"/>
<accession>A0A504Y7A8</accession>
<keyword evidence="2" id="KW-1185">Reference proteome</keyword>
<dbReference type="EMBL" id="SUNJ01015094">
    <property type="protein sequence ID" value="TPP56029.1"/>
    <property type="molecule type" value="Genomic_DNA"/>
</dbReference>
<evidence type="ECO:0000313" key="1">
    <source>
        <dbReference type="EMBL" id="TPP56029.1"/>
    </source>
</evidence>
<dbReference type="Proteomes" id="UP000316759">
    <property type="component" value="Unassembled WGS sequence"/>
</dbReference>
<proteinExistence type="predicted"/>
<dbReference type="AlphaFoldDB" id="A0A504Y7A8"/>
<name>A0A504Y7A8_FASGI</name>
<organism evidence="1 2">
    <name type="scientific">Fasciola gigantica</name>
    <name type="common">Giant liver fluke</name>
    <dbReference type="NCBI Taxonomy" id="46835"/>
    <lineage>
        <taxon>Eukaryota</taxon>
        <taxon>Metazoa</taxon>
        <taxon>Spiralia</taxon>
        <taxon>Lophotrochozoa</taxon>
        <taxon>Platyhelminthes</taxon>
        <taxon>Trematoda</taxon>
        <taxon>Digenea</taxon>
        <taxon>Plagiorchiida</taxon>
        <taxon>Echinostomata</taxon>
        <taxon>Echinostomatoidea</taxon>
        <taxon>Fasciolidae</taxon>
        <taxon>Fasciola</taxon>
    </lineage>
</organism>
<sequence length="99" mass="11036">MYYYWSQSDIGSIPANTLIQAELAAAHVAQAAAVQAAMTRAAKERAKQLVRRPSAGPPSWRRFRANNDDYAAYAYATCVIPQQEMKRCIPEHNSSGQYD</sequence>
<comment type="caution">
    <text evidence="1">The sequence shown here is derived from an EMBL/GenBank/DDBJ whole genome shotgun (WGS) entry which is preliminary data.</text>
</comment>
<evidence type="ECO:0000313" key="2">
    <source>
        <dbReference type="Proteomes" id="UP000316759"/>
    </source>
</evidence>
<reference evidence="1 2" key="1">
    <citation type="submission" date="2019-04" db="EMBL/GenBank/DDBJ databases">
        <title>Annotation for the trematode Fasciola gigantica.</title>
        <authorList>
            <person name="Choi Y.-J."/>
        </authorList>
    </citation>
    <scope>NUCLEOTIDE SEQUENCE [LARGE SCALE GENOMIC DNA]</scope>
    <source>
        <strain evidence="1">Uganda_cow_1</strain>
    </source>
</reference>
<gene>
    <name evidence="1" type="ORF">FGIG_12533</name>
</gene>